<organism evidence="1 2">
    <name type="scientific">Caerostris extrusa</name>
    <name type="common">Bark spider</name>
    <name type="synonym">Caerostris bankana</name>
    <dbReference type="NCBI Taxonomy" id="172846"/>
    <lineage>
        <taxon>Eukaryota</taxon>
        <taxon>Metazoa</taxon>
        <taxon>Ecdysozoa</taxon>
        <taxon>Arthropoda</taxon>
        <taxon>Chelicerata</taxon>
        <taxon>Arachnida</taxon>
        <taxon>Araneae</taxon>
        <taxon>Araneomorphae</taxon>
        <taxon>Entelegynae</taxon>
        <taxon>Araneoidea</taxon>
        <taxon>Araneidae</taxon>
        <taxon>Caerostris</taxon>
    </lineage>
</organism>
<comment type="caution">
    <text evidence="1">The sequence shown here is derived from an EMBL/GenBank/DDBJ whole genome shotgun (WGS) entry which is preliminary data.</text>
</comment>
<evidence type="ECO:0000313" key="2">
    <source>
        <dbReference type="Proteomes" id="UP001054945"/>
    </source>
</evidence>
<dbReference type="Proteomes" id="UP001054945">
    <property type="component" value="Unassembled WGS sequence"/>
</dbReference>
<gene>
    <name evidence="1" type="ORF">CEXT_486751</name>
</gene>
<keyword evidence="2" id="KW-1185">Reference proteome</keyword>
<reference evidence="1 2" key="1">
    <citation type="submission" date="2021-06" db="EMBL/GenBank/DDBJ databases">
        <title>Caerostris extrusa draft genome.</title>
        <authorList>
            <person name="Kono N."/>
            <person name="Arakawa K."/>
        </authorList>
    </citation>
    <scope>NUCLEOTIDE SEQUENCE [LARGE SCALE GENOMIC DNA]</scope>
</reference>
<accession>A0AAV4MF84</accession>
<dbReference type="EMBL" id="BPLR01019724">
    <property type="protein sequence ID" value="GIX71124.1"/>
    <property type="molecule type" value="Genomic_DNA"/>
</dbReference>
<protein>
    <submittedName>
        <fullName evidence="1">Uncharacterized protein</fullName>
    </submittedName>
</protein>
<dbReference type="AlphaFoldDB" id="A0AAV4MF84"/>
<evidence type="ECO:0000313" key="1">
    <source>
        <dbReference type="EMBL" id="GIX71124.1"/>
    </source>
</evidence>
<name>A0AAV4MF84_CAEEX</name>
<sequence>MSAFPPLCAETRGEKRIPGNPEFRLLYGQLHLFVCFWHMGGASCFRMCRLAGQAFMAGVVKLTYPSPDSSFADHPSHQQEPGDSVWL</sequence>
<proteinExistence type="predicted"/>